<evidence type="ECO:0000313" key="1">
    <source>
        <dbReference type="EMBL" id="ODA90526.1"/>
    </source>
</evidence>
<dbReference type="RefSeq" id="WP_050737824.1">
    <property type="nucleotide sequence ID" value="NZ_LNZG01000011.1"/>
</dbReference>
<sequence>MGQTVIGRVTDTWDWAIFSTLRVKAVAAAVVPAVAVTDLSVLLTVSSFRPLAPSAFAVVASVERKSLRFL</sequence>
<accession>A0A1E2SKZ1</accession>
<evidence type="ECO:0000313" key="2">
    <source>
        <dbReference type="Proteomes" id="UP000094426"/>
    </source>
</evidence>
<protein>
    <submittedName>
        <fullName evidence="1">Uncharacterized protein</fullName>
    </submittedName>
</protein>
<organism evidence="1 2">
    <name type="scientific">Leifsonia xyli subsp. xyli</name>
    <dbReference type="NCBI Taxonomy" id="59736"/>
    <lineage>
        <taxon>Bacteria</taxon>
        <taxon>Bacillati</taxon>
        <taxon>Actinomycetota</taxon>
        <taxon>Actinomycetes</taxon>
        <taxon>Micrococcales</taxon>
        <taxon>Microbacteriaceae</taxon>
        <taxon>Leifsonia</taxon>
    </lineage>
</organism>
<gene>
    <name evidence="1" type="ORF">ATY41_09785</name>
</gene>
<comment type="caution">
    <text evidence="1">The sequence shown here is derived from an EMBL/GenBank/DDBJ whole genome shotgun (WGS) entry which is preliminary data.</text>
</comment>
<dbReference type="EMBL" id="LNZG01000011">
    <property type="protein sequence ID" value="ODA90526.1"/>
    <property type="molecule type" value="Genomic_DNA"/>
</dbReference>
<dbReference type="Proteomes" id="UP000094426">
    <property type="component" value="Unassembled WGS sequence"/>
</dbReference>
<dbReference type="AlphaFoldDB" id="A0A1E2SKZ1"/>
<reference evidence="1 2" key="1">
    <citation type="submission" date="2015-11" db="EMBL/GenBank/DDBJ databases">
        <authorList>
            <person name="Zhang Y."/>
            <person name="Guo Z."/>
        </authorList>
    </citation>
    <scope>NUCLEOTIDE SEQUENCE [LARGE SCALE GENOMIC DNA]</scope>
    <source>
        <strain evidence="2">gdw1</strain>
    </source>
</reference>
<proteinExistence type="predicted"/>
<name>A0A1E2SKZ1_LEIXY</name>